<evidence type="ECO:0000313" key="7">
    <source>
        <dbReference type="Proteomes" id="UP001349262"/>
    </source>
</evidence>
<dbReference type="PANTHER" id="PTHR43514:SF4">
    <property type="entry name" value="ABC TRANSPORTER I FAMILY MEMBER 10"/>
    <property type="match status" value="1"/>
</dbReference>
<reference evidence="6 7" key="1">
    <citation type="journal article" date="2012" name="Genet. Mol. Biol.">
        <title>Analysis of 16S rRNA and mxaF genes revealing insights into Methylobacterium niche-specific plant association.</title>
        <authorList>
            <person name="Dourado M.N."/>
            <person name="Andreote F.D."/>
            <person name="Dini-Andreote F."/>
            <person name="Conti R."/>
            <person name="Araujo J.M."/>
            <person name="Araujo W.L."/>
        </authorList>
    </citation>
    <scope>NUCLEOTIDE SEQUENCE [LARGE SCALE GENOMIC DNA]</scope>
    <source>
        <strain evidence="6 7">SR1.6/4</strain>
    </source>
</reference>
<keyword evidence="3" id="KW-0547">Nucleotide-binding</keyword>
<dbReference type="InterPro" id="IPR003439">
    <property type="entry name" value="ABC_transporter-like_ATP-bd"/>
</dbReference>
<dbReference type="PROSITE" id="PS00211">
    <property type="entry name" value="ABC_TRANSPORTER_1"/>
    <property type="match status" value="1"/>
</dbReference>
<dbReference type="InterPro" id="IPR005670">
    <property type="entry name" value="PstB-like"/>
</dbReference>
<feature type="domain" description="ABC transporter" evidence="5">
    <location>
        <begin position="7"/>
        <end position="225"/>
    </location>
</feature>
<dbReference type="SMART" id="SM00382">
    <property type="entry name" value="AAA"/>
    <property type="match status" value="1"/>
</dbReference>
<keyword evidence="2" id="KW-0813">Transport</keyword>
<keyword evidence="7" id="KW-1185">Reference proteome</keyword>
<dbReference type="PANTHER" id="PTHR43514">
    <property type="entry name" value="ABC TRANSPORTER I FAMILY MEMBER 10"/>
    <property type="match status" value="1"/>
</dbReference>
<organism evidence="6 7">
    <name type="scientific">Methylobacterium radiotolerans</name>
    <dbReference type="NCBI Taxonomy" id="31998"/>
    <lineage>
        <taxon>Bacteria</taxon>
        <taxon>Pseudomonadati</taxon>
        <taxon>Pseudomonadota</taxon>
        <taxon>Alphaproteobacteria</taxon>
        <taxon>Hyphomicrobiales</taxon>
        <taxon>Methylobacteriaceae</taxon>
        <taxon>Methylobacterium</taxon>
    </lineage>
</organism>
<sequence length="238" mass="25178">MSVPHAVELENVGLTRNGRPILDRLSLTVAGEGITALIGPNGAGKSVSLRVIDGLLRPDTGSVRLAPGPRAFVFQRPALVRASARANLALGLAPLKLSRRERAERIEAALARVGLSERADDAATRFSGGEQQRLVLARAWAMRPELLLLDEPTASLDPAATETIESLIAEMARAGTAVLLVSHNLGQVARLADETVVLAAGRVVETGPTRTVLFSPRTIEARAYLTGELPWTSFAAAS</sequence>
<dbReference type="Proteomes" id="UP001349262">
    <property type="component" value="Unassembled WGS sequence"/>
</dbReference>
<dbReference type="Gene3D" id="3.40.50.300">
    <property type="entry name" value="P-loop containing nucleotide triphosphate hydrolases"/>
    <property type="match status" value="1"/>
</dbReference>
<dbReference type="PROSITE" id="PS50893">
    <property type="entry name" value="ABC_TRANSPORTER_2"/>
    <property type="match status" value="1"/>
</dbReference>
<dbReference type="GO" id="GO:0005524">
    <property type="term" value="F:ATP binding"/>
    <property type="evidence" value="ECO:0007669"/>
    <property type="project" value="UniProtKB-KW"/>
</dbReference>
<comment type="caution">
    <text evidence="6">The sequence shown here is derived from an EMBL/GenBank/DDBJ whole genome shotgun (WGS) entry which is preliminary data.</text>
</comment>
<dbReference type="EMBL" id="MLBY01000005">
    <property type="protein sequence ID" value="MEE7458896.1"/>
    <property type="molecule type" value="Genomic_DNA"/>
</dbReference>
<evidence type="ECO:0000256" key="1">
    <source>
        <dbReference type="ARBA" id="ARBA00005417"/>
    </source>
</evidence>
<accession>A0ABU7TEA9</accession>
<dbReference type="SUPFAM" id="SSF52540">
    <property type="entry name" value="P-loop containing nucleoside triphosphate hydrolases"/>
    <property type="match status" value="1"/>
</dbReference>
<evidence type="ECO:0000256" key="4">
    <source>
        <dbReference type="ARBA" id="ARBA00022840"/>
    </source>
</evidence>
<evidence type="ECO:0000259" key="5">
    <source>
        <dbReference type="PROSITE" id="PS50893"/>
    </source>
</evidence>
<dbReference type="InterPro" id="IPR003593">
    <property type="entry name" value="AAA+_ATPase"/>
</dbReference>
<name>A0ABU7TEA9_9HYPH</name>
<evidence type="ECO:0000256" key="2">
    <source>
        <dbReference type="ARBA" id="ARBA00022592"/>
    </source>
</evidence>
<dbReference type="CDD" id="cd03260">
    <property type="entry name" value="ABC_PstB_phosphate_transporter"/>
    <property type="match status" value="1"/>
</dbReference>
<proteinExistence type="inferred from homology"/>
<dbReference type="InterPro" id="IPR027417">
    <property type="entry name" value="P-loop_NTPase"/>
</dbReference>
<protein>
    <submittedName>
        <fullName evidence="6">ABC transporter ATP-binding protein</fullName>
    </submittedName>
</protein>
<comment type="similarity">
    <text evidence="1">Belongs to the ABC transporter superfamily.</text>
</comment>
<dbReference type="InterPro" id="IPR050334">
    <property type="entry name" value="Molybdenum_import_ModC"/>
</dbReference>
<dbReference type="Pfam" id="PF00005">
    <property type="entry name" value="ABC_tran"/>
    <property type="match status" value="1"/>
</dbReference>
<keyword evidence="4 6" id="KW-0067">ATP-binding</keyword>
<evidence type="ECO:0000313" key="6">
    <source>
        <dbReference type="EMBL" id="MEE7458896.1"/>
    </source>
</evidence>
<gene>
    <name evidence="6" type="ORF">MRSR164_19555</name>
</gene>
<evidence type="ECO:0000256" key="3">
    <source>
        <dbReference type="ARBA" id="ARBA00022741"/>
    </source>
</evidence>
<dbReference type="InterPro" id="IPR017871">
    <property type="entry name" value="ABC_transporter-like_CS"/>
</dbReference>
<keyword evidence="2" id="KW-0592">Phosphate transport</keyword>